<dbReference type="Pfam" id="PF20243">
    <property type="entry name" value="MbnP"/>
    <property type="match status" value="1"/>
</dbReference>
<evidence type="ECO:0000313" key="2">
    <source>
        <dbReference type="EMBL" id="GGZ44525.1"/>
    </source>
</evidence>
<keyword evidence="3" id="KW-1185">Reference proteome</keyword>
<feature type="domain" description="Copper-binding protein MbnP-like" evidence="1">
    <location>
        <begin position="31"/>
        <end position="218"/>
    </location>
</feature>
<organism evidence="2 3">
    <name type="scientific">Mesonia mobilis</name>
    <dbReference type="NCBI Taxonomy" id="369791"/>
    <lineage>
        <taxon>Bacteria</taxon>
        <taxon>Pseudomonadati</taxon>
        <taxon>Bacteroidota</taxon>
        <taxon>Flavobacteriia</taxon>
        <taxon>Flavobacteriales</taxon>
        <taxon>Flavobacteriaceae</taxon>
        <taxon>Mesonia</taxon>
    </lineage>
</organism>
<reference evidence="3" key="1">
    <citation type="journal article" date="2019" name="Int. J. Syst. Evol. Microbiol.">
        <title>The Global Catalogue of Microorganisms (GCM) 10K type strain sequencing project: providing services to taxonomists for standard genome sequencing and annotation.</title>
        <authorList>
            <consortium name="The Broad Institute Genomics Platform"/>
            <consortium name="The Broad Institute Genome Sequencing Center for Infectious Disease"/>
            <person name="Wu L."/>
            <person name="Ma J."/>
        </authorList>
    </citation>
    <scope>NUCLEOTIDE SEQUENCE [LARGE SCALE GENOMIC DNA]</scope>
    <source>
        <strain evidence="3">KCTC 12708</strain>
    </source>
</reference>
<proteinExistence type="predicted"/>
<dbReference type="GeneID" id="94367835"/>
<comment type="caution">
    <text evidence="2">The sequence shown here is derived from an EMBL/GenBank/DDBJ whole genome shotgun (WGS) entry which is preliminary data.</text>
</comment>
<accession>A0ABQ3BGL7</accession>
<dbReference type="InterPro" id="IPR046863">
    <property type="entry name" value="MbnP-like_dom"/>
</dbReference>
<dbReference type="PROSITE" id="PS51257">
    <property type="entry name" value="PROKAR_LIPOPROTEIN"/>
    <property type="match status" value="1"/>
</dbReference>
<dbReference type="EMBL" id="BMWY01000001">
    <property type="protein sequence ID" value="GGZ44525.1"/>
    <property type="molecule type" value="Genomic_DNA"/>
</dbReference>
<name>A0ABQ3BGL7_9FLAO</name>
<dbReference type="Proteomes" id="UP000615593">
    <property type="component" value="Unassembled WGS sequence"/>
</dbReference>
<sequence length="249" mass="28258">MKKWWLLFVVLGFVGCSEDSDDQASSQEFTEVTLQFQNQIEGENVVLNSETYVNSEETYEIETLRYIISNIVLIAENGEEFAYPQAESYFVVNEENEASKSIILENIPIQNYEAIRFGLGVDQSNYPLNGVNNFVPTAEENNMLWSWSAGYIFLHFEGNYTSATENDHLFAYHIGSHGQALDNYKEVTLDFQNTLALDSSNSIAITSDVSKIFEAEFSLSLEEIDDIQVDPEYSPQVMANFSQSFSTQQ</sequence>
<evidence type="ECO:0000313" key="3">
    <source>
        <dbReference type="Proteomes" id="UP000615593"/>
    </source>
</evidence>
<evidence type="ECO:0000259" key="1">
    <source>
        <dbReference type="Pfam" id="PF20243"/>
    </source>
</evidence>
<gene>
    <name evidence="2" type="ORF">GCM10008088_01930</name>
</gene>
<protein>
    <recommendedName>
        <fullName evidence="1">Copper-binding protein MbnP-like domain-containing protein</fullName>
    </recommendedName>
</protein>
<dbReference type="RefSeq" id="WP_027884869.1">
    <property type="nucleotide sequence ID" value="NZ_BMWY01000001.1"/>
</dbReference>